<protein>
    <submittedName>
        <fullName evidence="1">Uncharacterized protein</fullName>
    </submittedName>
</protein>
<evidence type="ECO:0000313" key="1">
    <source>
        <dbReference type="EMBL" id="AWX93951.1"/>
    </source>
</evidence>
<proteinExistence type="predicted"/>
<name>A0ABN5MAW5_9RHOB</name>
<gene>
    <name evidence="1" type="ORF">DPM13_15895</name>
</gene>
<reference evidence="1 2" key="1">
    <citation type="submission" date="2018-06" db="EMBL/GenBank/DDBJ databases">
        <title>Complete genome sequence of Paracoccus mutanolyticus strain RSP-02 isolated from cellulosic waste.</title>
        <authorList>
            <person name="Amrutha R.N."/>
            <person name="Shrivastav A."/>
            <person name="Buddana S.K."/>
            <person name="Deshpande U."/>
            <person name="Prakasham R.S."/>
        </authorList>
    </citation>
    <scope>NUCLEOTIDE SEQUENCE [LARGE SCALE GENOMIC DNA]</scope>
    <source>
        <strain evidence="1 2">RSP-02</strain>
    </source>
</reference>
<sequence length="78" mass="8093">MRLMAAAVRKAWVRPLSAAVSSDGAGRTMSCAMAAVESSSTKSQEVRRAMLIAGPQPIAEILDRGRHGLAALGATTRA</sequence>
<organism evidence="1 2">
    <name type="scientific">Paracoccus mutanolyticus</name>
    <dbReference type="NCBI Taxonomy" id="1499308"/>
    <lineage>
        <taxon>Bacteria</taxon>
        <taxon>Pseudomonadati</taxon>
        <taxon>Pseudomonadota</taxon>
        <taxon>Alphaproteobacteria</taxon>
        <taxon>Rhodobacterales</taxon>
        <taxon>Paracoccaceae</taxon>
        <taxon>Paracoccus</taxon>
    </lineage>
</organism>
<keyword evidence="2" id="KW-1185">Reference proteome</keyword>
<evidence type="ECO:0000313" key="2">
    <source>
        <dbReference type="Proteomes" id="UP000249922"/>
    </source>
</evidence>
<dbReference type="Proteomes" id="UP000249922">
    <property type="component" value="Chromosome"/>
</dbReference>
<dbReference type="EMBL" id="CP030239">
    <property type="protein sequence ID" value="AWX93951.1"/>
    <property type="molecule type" value="Genomic_DNA"/>
</dbReference>
<accession>A0ABN5MAW5</accession>